<keyword evidence="2 8" id="KW-0245">EGF-like domain</keyword>
<feature type="domain" description="EGF-like" evidence="12">
    <location>
        <begin position="77"/>
        <end position="113"/>
    </location>
</feature>
<dbReference type="AlphaFoldDB" id="A0A8J9VET3"/>
<dbReference type="FunFam" id="2.10.25.10:FF:000240">
    <property type="entry name" value="Vitamin K-dependent protein S"/>
    <property type="match status" value="1"/>
</dbReference>
<name>A0A8J9VET3_BRALA</name>
<reference evidence="13" key="1">
    <citation type="submission" date="2022-01" db="EMBL/GenBank/DDBJ databases">
        <authorList>
            <person name="Braso-Vives M."/>
        </authorList>
    </citation>
    <scope>NUCLEOTIDE SEQUENCE</scope>
</reference>
<evidence type="ECO:0000256" key="10">
    <source>
        <dbReference type="SAM" id="MobiDB-lite"/>
    </source>
</evidence>
<evidence type="ECO:0000256" key="9">
    <source>
        <dbReference type="PROSITE-ProRule" id="PRU00634"/>
    </source>
</evidence>
<gene>
    <name evidence="13" type="primary">THBS2</name>
    <name evidence="13" type="ORF">BLAG_LOCUS3318</name>
</gene>
<evidence type="ECO:0000313" key="13">
    <source>
        <dbReference type="EMBL" id="CAH1238884.1"/>
    </source>
</evidence>
<evidence type="ECO:0000256" key="7">
    <source>
        <dbReference type="ARBA" id="ARBA00023180"/>
    </source>
</evidence>
<proteinExistence type="inferred from homology"/>
<organism evidence="13 14">
    <name type="scientific">Branchiostoma lanceolatum</name>
    <name type="common">Common lancelet</name>
    <name type="synonym">Amphioxus lanceolatum</name>
    <dbReference type="NCBI Taxonomy" id="7740"/>
    <lineage>
        <taxon>Eukaryota</taxon>
        <taxon>Metazoa</taxon>
        <taxon>Chordata</taxon>
        <taxon>Cephalochordata</taxon>
        <taxon>Leptocardii</taxon>
        <taxon>Amphioxiformes</taxon>
        <taxon>Branchiostomatidae</taxon>
        <taxon>Branchiostoma</taxon>
    </lineage>
</organism>
<keyword evidence="14" id="KW-1185">Reference proteome</keyword>
<dbReference type="PANTHER" id="PTHR10199:SF100">
    <property type="entry name" value="THROMBOSPONDIN, ISOFORM A"/>
    <property type="match status" value="1"/>
</dbReference>
<feature type="signal peptide" evidence="11">
    <location>
        <begin position="1"/>
        <end position="18"/>
    </location>
</feature>
<dbReference type="Pfam" id="PF07645">
    <property type="entry name" value="EGF_CA"/>
    <property type="match status" value="1"/>
</dbReference>
<dbReference type="InterPro" id="IPR049883">
    <property type="entry name" value="NOTCH1_EGF-like"/>
</dbReference>
<dbReference type="Gene3D" id="4.10.1080.10">
    <property type="entry name" value="TSP type-3 repeat"/>
    <property type="match status" value="2"/>
</dbReference>
<protein>
    <submittedName>
        <fullName evidence="13">THBS2 protein</fullName>
    </submittedName>
</protein>
<evidence type="ECO:0000256" key="6">
    <source>
        <dbReference type="ARBA" id="ARBA00023157"/>
    </source>
</evidence>
<evidence type="ECO:0000259" key="12">
    <source>
        <dbReference type="PROSITE" id="PS50026"/>
    </source>
</evidence>
<keyword evidence="7" id="KW-0325">Glycoprotein</keyword>
<feature type="disulfide bond" evidence="8">
    <location>
        <begin position="103"/>
        <end position="112"/>
    </location>
</feature>
<feature type="region of interest" description="Disordered" evidence="10">
    <location>
        <begin position="281"/>
        <end position="304"/>
    </location>
</feature>
<dbReference type="Pfam" id="PF00008">
    <property type="entry name" value="EGF"/>
    <property type="match status" value="1"/>
</dbReference>
<dbReference type="PROSITE" id="PS01186">
    <property type="entry name" value="EGF_2"/>
    <property type="match status" value="1"/>
</dbReference>
<dbReference type="InterPro" id="IPR001881">
    <property type="entry name" value="EGF-like_Ca-bd_dom"/>
</dbReference>
<dbReference type="GO" id="GO:0007155">
    <property type="term" value="P:cell adhesion"/>
    <property type="evidence" value="ECO:0007669"/>
    <property type="project" value="InterPro"/>
</dbReference>
<dbReference type="SMART" id="SM00181">
    <property type="entry name" value="EGF"/>
    <property type="match status" value="2"/>
</dbReference>
<feature type="domain" description="EGF-like" evidence="12">
    <location>
        <begin position="31"/>
        <end position="72"/>
    </location>
</feature>
<dbReference type="PROSITE" id="PS01187">
    <property type="entry name" value="EGF_CA"/>
    <property type="match status" value="1"/>
</dbReference>
<evidence type="ECO:0000256" key="11">
    <source>
        <dbReference type="SAM" id="SignalP"/>
    </source>
</evidence>
<dbReference type="InterPro" id="IPR018097">
    <property type="entry name" value="EGF_Ca-bd_CS"/>
</dbReference>
<dbReference type="Proteomes" id="UP000838412">
    <property type="component" value="Chromosome 10"/>
</dbReference>
<evidence type="ECO:0000256" key="2">
    <source>
        <dbReference type="ARBA" id="ARBA00022536"/>
    </source>
</evidence>
<evidence type="ECO:0000313" key="14">
    <source>
        <dbReference type="Proteomes" id="UP000838412"/>
    </source>
</evidence>
<sequence>MTSTFILVFLLAGQGIHCSPPGFNGKRGQRDVNECLPNGGQGPCDYHNGICYNLPGSYRCLCRTGFELKEDQHDCKDADDCRSNPCLNGATCHDGNGDYTCQCPRGFKGDNCEFAPCSEDFAPPQHGSATCADVSTGGRFCTVACDAQYDFACRPADGYSCDAEGQWHQVGYQTCHPDDHPDAPWPDCSRRRFAWMSQMTNQVDYYYDGDCQHNFAEIVHMFDRLFNSFGGAASWGTGTSNIEKIQIACGTSAQSADMNTQSGQDLQPASEHVQDHLLLQDNCPGTDNPDQLDTDGDGKGDVCDEDIDGDGVLNDQDNCPLIPNPDQIDSDGDGVGSMCDNCVSTPNPDQANSDDTEAGDACEADLQDVIVPCTEGIDPPLNGANTHTPTADTSAPCGEDFDPPEHGSVTCADVSSGGRFCTVACNAQHEFACQPADGYSCDLSGQWHEIGRTSCPDRLTEDAPWPDCSRAYFGLGFPRMKSEVDFYYDGDCQSNAQAEIIEMFGRLFNNLAPSISGTGNIENINVACGISRSTKTGSARKADWAPEPSNHPMLQDNCPGMCNPDQLDTDGDGKGDACDEDIDGDGVLNSQDNCPLIPNADQIDSDGDGVGSMCDNCVSTPNPDQANSDDTEAGDACEATLEQAIAPCSEDYDPPLHGAIACALDDTAGDTICAAFCPDDKEFATQPAQAYTCRADGDWFADSDAVVGQGSPWPDCTGRYRPGRPHYVGWVHYFYGTDCPSSTAEIISNFQQLFSQLPSSQPGGTTTIQPGDVEVKCGGTA</sequence>
<keyword evidence="4" id="KW-0677">Repeat</keyword>
<dbReference type="PROSITE" id="PS51234">
    <property type="entry name" value="TSP3"/>
    <property type="match status" value="2"/>
</dbReference>
<feature type="repeat" description="TSP type-3" evidence="9">
    <location>
        <begin position="567"/>
        <end position="602"/>
    </location>
</feature>
<evidence type="ECO:0000256" key="8">
    <source>
        <dbReference type="PROSITE-ProRule" id="PRU00076"/>
    </source>
</evidence>
<keyword evidence="3 11" id="KW-0732">Signal</keyword>
<dbReference type="EMBL" id="OV696695">
    <property type="protein sequence ID" value="CAH1238884.1"/>
    <property type="molecule type" value="Genomic_DNA"/>
</dbReference>
<accession>A0A8J9VET3</accession>
<comment type="similarity">
    <text evidence="1">Belongs to the thrombospondin family.</text>
</comment>
<dbReference type="OrthoDB" id="10022113at2759"/>
<evidence type="ECO:0000256" key="3">
    <source>
        <dbReference type="ARBA" id="ARBA00022729"/>
    </source>
</evidence>
<keyword evidence="6 8" id="KW-1015">Disulfide bond</keyword>
<dbReference type="Gene3D" id="2.10.25.10">
    <property type="entry name" value="Laminin"/>
    <property type="match status" value="2"/>
</dbReference>
<dbReference type="InterPro" id="IPR000152">
    <property type="entry name" value="EGF-type_Asp/Asn_hydroxyl_site"/>
</dbReference>
<feature type="chain" id="PRO_5035462262" evidence="11">
    <location>
        <begin position="19"/>
        <end position="781"/>
    </location>
</feature>
<dbReference type="PRINTS" id="PR00010">
    <property type="entry name" value="EGFBLOOD"/>
</dbReference>
<dbReference type="InterPro" id="IPR000742">
    <property type="entry name" value="EGF"/>
</dbReference>
<dbReference type="SUPFAM" id="SSF103647">
    <property type="entry name" value="TSP type-3 repeat"/>
    <property type="match status" value="2"/>
</dbReference>
<evidence type="ECO:0000256" key="1">
    <source>
        <dbReference type="ARBA" id="ARBA00009456"/>
    </source>
</evidence>
<comment type="caution">
    <text evidence="8">Lacks conserved residue(s) required for the propagation of feature annotation.</text>
</comment>
<evidence type="ECO:0000256" key="5">
    <source>
        <dbReference type="ARBA" id="ARBA00022837"/>
    </source>
</evidence>
<dbReference type="SMART" id="SM00179">
    <property type="entry name" value="EGF_CA"/>
    <property type="match status" value="2"/>
</dbReference>
<dbReference type="SUPFAM" id="SSF57196">
    <property type="entry name" value="EGF/Laminin"/>
    <property type="match status" value="2"/>
</dbReference>
<dbReference type="PROSITE" id="PS00010">
    <property type="entry name" value="ASX_HYDROXYL"/>
    <property type="match status" value="2"/>
</dbReference>
<dbReference type="CDD" id="cd00054">
    <property type="entry name" value="EGF_CA"/>
    <property type="match status" value="2"/>
</dbReference>
<dbReference type="InterPro" id="IPR028974">
    <property type="entry name" value="TSP_type-3_rpt"/>
</dbReference>
<evidence type="ECO:0000256" key="4">
    <source>
        <dbReference type="ARBA" id="ARBA00022737"/>
    </source>
</evidence>
<keyword evidence="5 9" id="KW-0106">Calcium</keyword>
<dbReference type="PROSITE" id="PS00022">
    <property type="entry name" value="EGF_1"/>
    <property type="match status" value="1"/>
</dbReference>
<dbReference type="FunFam" id="2.10.25.10:FF:000122">
    <property type="entry name" value="Protein crumbs homolog 2"/>
    <property type="match status" value="1"/>
</dbReference>
<dbReference type="InterPro" id="IPR017897">
    <property type="entry name" value="Thrombospondin_3_rpt"/>
</dbReference>
<dbReference type="InterPro" id="IPR003367">
    <property type="entry name" value="Thrombospondin_3-like_rpt"/>
</dbReference>
<dbReference type="Pfam" id="PF02412">
    <property type="entry name" value="TSP_3"/>
    <property type="match status" value="4"/>
</dbReference>
<dbReference type="PROSITE" id="PS50026">
    <property type="entry name" value="EGF_3"/>
    <property type="match status" value="2"/>
</dbReference>
<dbReference type="GO" id="GO:0005509">
    <property type="term" value="F:calcium ion binding"/>
    <property type="evidence" value="ECO:0007669"/>
    <property type="project" value="UniProtKB-UniRule"/>
</dbReference>
<feature type="repeat" description="TSP type-3" evidence="9">
    <location>
        <begin position="292"/>
        <end position="327"/>
    </location>
</feature>
<dbReference type="PANTHER" id="PTHR10199">
    <property type="entry name" value="THROMBOSPONDIN"/>
    <property type="match status" value="1"/>
</dbReference>